<organism evidence="1">
    <name type="scientific">Anguilla anguilla</name>
    <name type="common">European freshwater eel</name>
    <name type="synonym">Muraena anguilla</name>
    <dbReference type="NCBI Taxonomy" id="7936"/>
    <lineage>
        <taxon>Eukaryota</taxon>
        <taxon>Metazoa</taxon>
        <taxon>Chordata</taxon>
        <taxon>Craniata</taxon>
        <taxon>Vertebrata</taxon>
        <taxon>Euteleostomi</taxon>
        <taxon>Actinopterygii</taxon>
        <taxon>Neopterygii</taxon>
        <taxon>Teleostei</taxon>
        <taxon>Anguilliformes</taxon>
        <taxon>Anguillidae</taxon>
        <taxon>Anguilla</taxon>
    </lineage>
</organism>
<reference evidence="1" key="2">
    <citation type="journal article" date="2015" name="Fish Shellfish Immunol.">
        <title>Early steps in the European eel (Anguilla anguilla)-Vibrio vulnificus interaction in the gills: Role of the RtxA13 toxin.</title>
        <authorList>
            <person name="Callol A."/>
            <person name="Pajuelo D."/>
            <person name="Ebbesson L."/>
            <person name="Teles M."/>
            <person name="MacKenzie S."/>
            <person name="Amaro C."/>
        </authorList>
    </citation>
    <scope>NUCLEOTIDE SEQUENCE</scope>
</reference>
<dbReference type="AlphaFoldDB" id="A0A0E9TMZ6"/>
<proteinExistence type="predicted"/>
<reference evidence="1" key="1">
    <citation type="submission" date="2014-11" db="EMBL/GenBank/DDBJ databases">
        <authorList>
            <person name="Amaro Gonzalez C."/>
        </authorList>
    </citation>
    <scope>NUCLEOTIDE SEQUENCE</scope>
</reference>
<sequence>MSTSTQCFMKTGPLLLDPELNPCCTVDARSELLHFVSFILFSD</sequence>
<protein>
    <submittedName>
        <fullName evidence="1">Uncharacterized protein</fullName>
    </submittedName>
</protein>
<dbReference type="EMBL" id="GBXM01054459">
    <property type="protein sequence ID" value="JAH54118.1"/>
    <property type="molecule type" value="Transcribed_RNA"/>
</dbReference>
<accession>A0A0E9TMZ6</accession>
<name>A0A0E9TMZ6_ANGAN</name>
<evidence type="ECO:0000313" key="1">
    <source>
        <dbReference type="EMBL" id="JAH54118.1"/>
    </source>
</evidence>